<dbReference type="Pfam" id="PF00497">
    <property type="entry name" value="SBP_bac_3"/>
    <property type="match status" value="1"/>
</dbReference>
<protein>
    <submittedName>
        <fullName evidence="5">Arginine ABC transporter substrate-binding protein</fullName>
    </submittedName>
</protein>
<dbReference type="OrthoDB" id="9768183at2"/>
<proteinExistence type="inferred from homology"/>
<evidence type="ECO:0000259" key="4">
    <source>
        <dbReference type="SMART" id="SM00062"/>
    </source>
</evidence>
<comment type="similarity">
    <text evidence="1">Belongs to the bacterial solute-binding protein 3 family.</text>
</comment>
<dbReference type="RefSeq" id="WP_115331750.1">
    <property type="nucleotide sequence ID" value="NZ_CAAAHP010000012.1"/>
</dbReference>
<feature type="chain" id="PRO_5016845907" evidence="3">
    <location>
        <begin position="20"/>
        <end position="247"/>
    </location>
</feature>
<sequence length="247" mass="27889">MKRILIFTLLICINIFTFAQDTTPLRIGVDNFYPPYVMRAGNNQVFGFDISIMEGVCQLMNKKCIYYPMPFTNLLSKVEQGELDAAVGAITITPERASHVSFSIPYLNSQARFLSNKNVKPDSFNLATLKNYNIGAVRGTIFPRLLNSLGIADSRITLYDRFDFMIDSLGDKEIDIAIMDNASAINWQEQSSNVLIALGQPFNYGYGIAIAINRNKTELISEINGALEKYLKGSDYKKNYDKYLSYF</sequence>
<dbReference type="Proteomes" id="UP000254794">
    <property type="component" value="Unassembled WGS sequence"/>
</dbReference>
<feature type="signal peptide" evidence="3">
    <location>
        <begin position="1"/>
        <end position="19"/>
    </location>
</feature>
<organism evidence="5 6">
    <name type="scientific">Legionella busanensis</name>
    <dbReference type="NCBI Taxonomy" id="190655"/>
    <lineage>
        <taxon>Bacteria</taxon>
        <taxon>Pseudomonadati</taxon>
        <taxon>Pseudomonadota</taxon>
        <taxon>Gammaproteobacteria</taxon>
        <taxon>Legionellales</taxon>
        <taxon>Legionellaceae</taxon>
        <taxon>Legionella</taxon>
    </lineage>
</organism>
<evidence type="ECO:0000313" key="6">
    <source>
        <dbReference type="Proteomes" id="UP000254794"/>
    </source>
</evidence>
<dbReference type="PANTHER" id="PTHR35936">
    <property type="entry name" value="MEMBRANE-BOUND LYTIC MUREIN TRANSGLYCOSYLASE F"/>
    <property type="match status" value="1"/>
</dbReference>
<evidence type="ECO:0000313" key="5">
    <source>
        <dbReference type="EMBL" id="STX52174.1"/>
    </source>
</evidence>
<evidence type="ECO:0000256" key="3">
    <source>
        <dbReference type="SAM" id="SignalP"/>
    </source>
</evidence>
<dbReference type="Gene3D" id="3.40.190.10">
    <property type="entry name" value="Periplasmic binding protein-like II"/>
    <property type="match status" value="2"/>
</dbReference>
<keyword evidence="2 3" id="KW-0732">Signal</keyword>
<reference evidence="5 6" key="1">
    <citation type="submission" date="2018-06" db="EMBL/GenBank/DDBJ databases">
        <authorList>
            <consortium name="Pathogen Informatics"/>
            <person name="Doyle S."/>
        </authorList>
    </citation>
    <scope>NUCLEOTIDE SEQUENCE [LARGE SCALE GENOMIC DNA]</scope>
    <source>
        <strain evidence="5 6">NCTC13316</strain>
    </source>
</reference>
<evidence type="ECO:0000256" key="1">
    <source>
        <dbReference type="ARBA" id="ARBA00010333"/>
    </source>
</evidence>
<name>A0A378JLS9_9GAMM</name>
<accession>A0A378JLS9</accession>
<dbReference type="AlphaFoldDB" id="A0A378JLS9"/>
<gene>
    <name evidence="5" type="primary">artI_2</name>
    <name evidence="5" type="ORF">NCTC13316_02278</name>
</gene>
<evidence type="ECO:0000256" key="2">
    <source>
        <dbReference type="ARBA" id="ARBA00022729"/>
    </source>
</evidence>
<dbReference type="SMART" id="SM00062">
    <property type="entry name" value="PBPb"/>
    <property type="match status" value="1"/>
</dbReference>
<feature type="domain" description="Solute-binding protein family 3/N-terminal" evidence="4">
    <location>
        <begin position="24"/>
        <end position="247"/>
    </location>
</feature>
<dbReference type="SUPFAM" id="SSF53850">
    <property type="entry name" value="Periplasmic binding protein-like II"/>
    <property type="match status" value="1"/>
</dbReference>
<keyword evidence="6" id="KW-1185">Reference proteome</keyword>
<dbReference type="InterPro" id="IPR001638">
    <property type="entry name" value="Solute-binding_3/MltF_N"/>
</dbReference>
<dbReference type="PANTHER" id="PTHR35936:SF19">
    <property type="entry name" value="AMINO-ACID-BINDING PROTEIN YXEM-RELATED"/>
    <property type="match status" value="1"/>
</dbReference>
<dbReference type="EMBL" id="UGOD01000001">
    <property type="protein sequence ID" value="STX52174.1"/>
    <property type="molecule type" value="Genomic_DNA"/>
</dbReference>